<organism evidence="7 8">
    <name type="scientific">Zingiber officinale</name>
    <name type="common">Ginger</name>
    <name type="synonym">Amomum zingiber</name>
    <dbReference type="NCBI Taxonomy" id="94328"/>
    <lineage>
        <taxon>Eukaryota</taxon>
        <taxon>Viridiplantae</taxon>
        <taxon>Streptophyta</taxon>
        <taxon>Embryophyta</taxon>
        <taxon>Tracheophyta</taxon>
        <taxon>Spermatophyta</taxon>
        <taxon>Magnoliopsida</taxon>
        <taxon>Liliopsida</taxon>
        <taxon>Zingiberales</taxon>
        <taxon>Zingiberaceae</taxon>
        <taxon>Zingiber</taxon>
    </lineage>
</organism>
<comment type="caution">
    <text evidence="7">The sequence shown here is derived from an EMBL/GenBank/DDBJ whole genome shotgun (WGS) entry which is preliminary data.</text>
</comment>
<dbReference type="SUPFAM" id="SSF53756">
    <property type="entry name" value="UDP-Glycosyltransferase/glycogen phosphorylase"/>
    <property type="match status" value="1"/>
</dbReference>
<evidence type="ECO:0000313" key="8">
    <source>
        <dbReference type="Proteomes" id="UP000734854"/>
    </source>
</evidence>
<dbReference type="AlphaFoldDB" id="A0A8J5KM02"/>
<dbReference type="InterPro" id="IPR016163">
    <property type="entry name" value="Ald_DH_C"/>
</dbReference>
<reference evidence="7 8" key="1">
    <citation type="submission" date="2020-08" db="EMBL/GenBank/DDBJ databases">
        <title>Plant Genome Project.</title>
        <authorList>
            <person name="Zhang R.-G."/>
        </authorList>
    </citation>
    <scope>NUCLEOTIDE SEQUENCE [LARGE SCALE GENOMIC DNA]</scope>
    <source>
        <tissue evidence="7">Rhizome</tissue>
    </source>
</reference>
<evidence type="ECO:0000256" key="4">
    <source>
        <dbReference type="RuleBase" id="RU003718"/>
    </source>
</evidence>
<accession>A0A8J5KM02</accession>
<evidence type="ECO:0000256" key="1">
    <source>
        <dbReference type="ARBA" id="ARBA00009995"/>
    </source>
</evidence>
<dbReference type="CDD" id="cd03784">
    <property type="entry name" value="GT1_Gtf-like"/>
    <property type="match status" value="1"/>
</dbReference>
<dbReference type="InterPro" id="IPR015590">
    <property type="entry name" value="Aldehyde_DH_dom"/>
</dbReference>
<keyword evidence="8" id="KW-1185">Reference proteome</keyword>
<sequence length="579" mass="61208">MGGAKNHGIVMPDADLDQVVADLSGAAFGSAGERCMALPVVVPVGDKTADALREKLIPAIDALRVGVTRGTTPSDEAVVEICMRVCIYTLSISAVLFVTHCSPISNCTHHRQFATAMDYVSTRSCPSRHVVLVAFPFGTHAAPLFALACAIAGAAPAVSLSLISTQRSLESLPPAPVSLSLVPIDDGLPEAADPPASEQERISLFLSALPKTLRAAMDAAVEKARGAVATCVVSDAFMWMAGDEAAEVGAPWIALWTGGPASLFAHLRTDLLRDTVGVGDQVIARHDELLSFVPALSAHRIRDLPEGIVSGEIDSLFSRLLHRIGENIHKAAAVLFNTVRGFDPVIDAEMELCFPNPLHLGPLHLLAPPPASCPAPDAHGCLPWLDGHATASVAYVSFGSVVTPSLEELANLAQGLEASGAAFLWSLRERARELLPRGFLDRTRERGLVVGWAPQQDVLRHPAVGVFVTHCGWNSVLEAAVAGVPMVCRPFFGDQRLNGRTVAAVWGIGVGFEEGSMTEEGAVRVLETVLKSEEGKTMRAKAGELKASAAKAMQPDGSSMLNFNTLLGFAINSLTKPHK</sequence>
<dbReference type="GO" id="GO:0016620">
    <property type="term" value="F:oxidoreductase activity, acting on the aldehyde or oxo group of donors, NAD or NADP as acceptor"/>
    <property type="evidence" value="ECO:0007669"/>
    <property type="project" value="InterPro"/>
</dbReference>
<name>A0A8J5KM02_ZINOF</name>
<comment type="similarity">
    <text evidence="1 4">Belongs to the UDP-glycosyltransferase family.</text>
</comment>
<dbReference type="PANTHER" id="PTHR48049">
    <property type="entry name" value="GLYCOSYLTRANSFERASE"/>
    <property type="match status" value="1"/>
</dbReference>
<dbReference type="GO" id="GO:0035251">
    <property type="term" value="F:UDP-glucosyltransferase activity"/>
    <property type="evidence" value="ECO:0007669"/>
    <property type="project" value="InterPro"/>
</dbReference>
<dbReference type="PROSITE" id="PS00375">
    <property type="entry name" value="UDPGT"/>
    <property type="match status" value="1"/>
</dbReference>
<dbReference type="InterPro" id="IPR050481">
    <property type="entry name" value="UDP-glycosyltransf_plant"/>
</dbReference>
<dbReference type="Proteomes" id="UP000734854">
    <property type="component" value="Unassembled WGS sequence"/>
</dbReference>
<dbReference type="Pfam" id="PF00201">
    <property type="entry name" value="UDPGT"/>
    <property type="match status" value="1"/>
</dbReference>
<dbReference type="InterPro" id="IPR016161">
    <property type="entry name" value="Ald_DH/histidinol_DH"/>
</dbReference>
<evidence type="ECO:0000259" key="6">
    <source>
        <dbReference type="Pfam" id="PF00171"/>
    </source>
</evidence>
<dbReference type="Pfam" id="PF00171">
    <property type="entry name" value="Aldedh"/>
    <property type="match status" value="1"/>
</dbReference>
<evidence type="ECO:0000256" key="2">
    <source>
        <dbReference type="ARBA" id="ARBA00022676"/>
    </source>
</evidence>
<evidence type="ECO:0000256" key="3">
    <source>
        <dbReference type="ARBA" id="ARBA00022679"/>
    </source>
</evidence>
<evidence type="ECO:0000313" key="7">
    <source>
        <dbReference type="EMBL" id="KAG6484142.1"/>
    </source>
</evidence>
<dbReference type="Gene3D" id="3.40.50.2000">
    <property type="entry name" value="Glycogen Phosphorylase B"/>
    <property type="match status" value="2"/>
</dbReference>
<dbReference type="Gene3D" id="3.40.309.10">
    <property type="entry name" value="Aldehyde Dehydrogenase, Chain A, domain 2"/>
    <property type="match status" value="1"/>
</dbReference>
<proteinExistence type="inferred from homology"/>
<dbReference type="SUPFAM" id="SSF53720">
    <property type="entry name" value="ALDH-like"/>
    <property type="match status" value="1"/>
</dbReference>
<protein>
    <recommendedName>
        <fullName evidence="5">Glycosyltransferase</fullName>
        <ecNumber evidence="5">2.4.1.-</ecNumber>
    </recommendedName>
</protein>
<dbReference type="EMBL" id="JACMSC010000016">
    <property type="protein sequence ID" value="KAG6484142.1"/>
    <property type="molecule type" value="Genomic_DNA"/>
</dbReference>
<dbReference type="InterPro" id="IPR002213">
    <property type="entry name" value="UDP_glucos_trans"/>
</dbReference>
<dbReference type="PANTHER" id="PTHR48049:SF65">
    <property type="entry name" value="ANTHOCYANIDIN 3-O-GLUCOSYLTRANSFERASE"/>
    <property type="match status" value="1"/>
</dbReference>
<keyword evidence="2 4" id="KW-0328">Glycosyltransferase</keyword>
<evidence type="ECO:0000256" key="5">
    <source>
        <dbReference type="RuleBase" id="RU362057"/>
    </source>
</evidence>
<dbReference type="EC" id="2.4.1.-" evidence="5"/>
<dbReference type="FunFam" id="3.40.50.2000:FF:000091">
    <property type="entry name" value="Glycosyltransferase"/>
    <property type="match status" value="1"/>
</dbReference>
<dbReference type="InterPro" id="IPR035595">
    <property type="entry name" value="UDP_glycos_trans_CS"/>
</dbReference>
<gene>
    <name evidence="7" type="ORF">ZIOFF_060937</name>
</gene>
<feature type="domain" description="Aldehyde dehydrogenase" evidence="6">
    <location>
        <begin position="3"/>
        <end position="67"/>
    </location>
</feature>
<keyword evidence="3 4" id="KW-0808">Transferase</keyword>